<sequence>MPAFQATFTKPMVQTLIPAVLLAVLAASVVQQSGLLDAAPADAALHEPRTVVIQPRQFSYRGDGEYLRGSYVVDAPMVTVTETRPLTIMKFQVSIGDYETCVADYVCDPPEGISTAQPDLPVTGVSYDDAQTYAAWLSRKTGSFWTLPSDRQLAFAAGTSFPDDALGLDPNGNNPAIRWLADYRREAAERAKRDPAPRILGSFGENEHGLADFGGNVWEWTDTCHQRVQLKSDGSVRSIEPTCGVYVTVGNHRSPMTSFVRDPRGGGCAVGTPPDHLGFRLIRSTRWYAPLLNRLRDRGIQL</sequence>
<feature type="domain" description="Sulfatase-modifying factor enzyme-like" evidence="2">
    <location>
        <begin position="48"/>
        <end position="283"/>
    </location>
</feature>
<comment type="caution">
    <text evidence="3">The sequence shown here is derived from an EMBL/GenBank/DDBJ whole genome shotgun (WGS) entry which is preliminary data.</text>
</comment>
<protein>
    <submittedName>
        <fullName evidence="3">Formylglycine-generating enzyme required for sulfatase activity</fullName>
    </submittedName>
</protein>
<accession>A0A7W8XC77</accession>
<dbReference type="EMBL" id="JACHBK010000021">
    <property type="protein sequence ID" value="MBB5539511.1"/>
    <property type="molecule type" value="Genomic_DNA"/>
</dbReference>
<dbReference type="Proteomes" id="UP000585507">
    <property type="component" value="Unassembled WGS sequence"/>
</dbReference>
<dbReference type="InterPro" id="IPR042095">
    <property type="entry name" value="SUMF_sf"/>
</dbReference>
<dbReference type="InterPro" id="IPR005532">
    <property type="entry name" value="SUMF_dom"/>
</dbReference>
<evidence type="ECO:0000313" key="4">
    <source>
        <dbReference type="Proteomes" id="UP000585507"/>
    </source>
</evidence>
<keyword evidence="4" id="KW-1185">Reference proteome</keyword>
<dbReference type="GO" id="GO:0120147">
    <property type="term" value="F:formylglycine-generating oxidase activity"/>
    <property type="evidence" value="ECO:0007669"/>
    <property type="project" value="TreeGrafter"/>
</dbReference>
<evidence type="ECO:0000256" key="1">
    <source>
        <dbReference type="SAM" id="SignalP"/>
    </source>
</evidence>
<dbReference type="Gene3D" id="3.90.1580.10">
    <property type="entry name" value="paralog of FGE (formylglycine-generating enzyme)"/>
    <property type="match status" value="1"/>
</dbReference>
<dbReference type="PANTHER" id="PTHR23150:SF19">
    <property type="entry name" value="FORMYLGLYCINE-GENERATING ENZYME"/>
    <property type="match status" value="1"/>
</dbReference>
<feature type="signal peptide" evidence="1">
    <location>
        <begin position="1"/>
        <end position="26"/>
    </location>
</feature>
<evidence type="ECO:0000259" key="2">
    <source>
        <dbReference type="Pfam" id="PF03781"/>
    </source>
</evidence>
<gene>
    <name evidence="3" type="ORF">GGD55_006261</name>
</gene>
<name>A0A7W8XC77_9HYPH</name>
<dbReference type="PANTHER" id="PTHR23150">
    <property type="entry name" value="SULFATASE MODIFYING FACTOR 1, 2"/>
    <property type="match status" value="1"/>
</dbReference>
<dbReference type="SUPFAM" id="SSF56436">
    <property type="entry name" value="C-type lectin-like"/>
    <property type="match status" value="1"/>
</dbReference>
<dbReference type="RefSeq" id="WP_051108379.1">
    <property type="nucleotide sequence ID" value="NZ_JACHBK010000021.1"/>
</dbReference>
<dbReference type="AlphaFoldDB" id="A0A7W8XC77"/>
<reference evidence="3 4" key="1">
    <citation type="submission" date="2020-08" db="EMBL/GenBank/DDBJ databases">
        <title>Genomic Encyclopedia of Type Strains, Phase IV (KMG-V): Genome sequencing to study the core and pangenomes of soil and plant-associated prokaryotes.</title>
        <authorList>
            <person name="Whitman W."/>
        </authorList>
    </citation>
    <scope>NUCLEOTIDE SEQUENCE [LARGE SCALE GENOMIC DNA]</scope>
    <source>
        <strain evidence="3 4">SEMIA 4084</strain>
    </source>
</reference>
<dbReference type="Pfam" id="PF03781">
    <property type="entry name" value="FGE-sulfatase"/>
    <property type="match status" value="1"/>
</dbReference>
<dbReference type="InterPro" id="IPR051043">
    <property type="entry name" value="Sulfatase_Mod_Factor_Kinase"/>
</dbReference>
<dbReference type="InterPro" id="IPR016187">
    <property type="entry name" value="CTDL_fold"/>
</dbReference>
<organism evidence="3 4">
    <name type="scientific">Rhizobium giardinii</name>
    <dbReference type="NCBI Taxonomy" id="56731"/>
    <lineage>
        <taxon>Bacteria</taxon>
        <taxon>Pseudomonadati</taxon>
        <taxon>Pseudomonadota</taxon>
        <taxon>Alphaproteobacteria</taxon>
        <taxon>Hyphomicrobiales</taxon>
        <taxon>Rhizobiaceae</taxon>
        <taxon>Rhizobium/Agrobacterium group</taxon>
        <taxon>Rhizobium</taxon>
    </lineage>
</organism>
<feature type="chain" id="PRO_5031282039" evidence="1">
    <location>
        <begin position="27"/>
        <end position="302"/>
    </location>
</feature>
<evidence type="ECO:0000313" key="3">
    <source>
        <dbReference type="EMBL" id="MBB5539511.1"/>
    </source>
</evidence>
<keyword evidence="1" id="KW-0732">Signal</keyword>
<proteinExistence type="predicted"/>